<accession>A0A3G3LYY2</accession>
<dbReference type="GeneID" id="77953047"/>
<gene>
    <name evidence="1" type="primary">111</name>
    <name evidence="1" type="ORF">PBI_CANTARE_111</name>
</gene>
<dbReference type="Proteomes" id="UP000279277">
    <property type="component" value="Segment"/>
</dbReference>
<dbReference type="EMBL" id="MK016493">
    <property type="protein sequence ID" value="AYQ99331.1"/>
    <property type="molecule type" value="Genomic_DNA"/>
</dbReference>
<name>A0A3G3LYY2_9CAUD</name>
<organism evidence="1 2">
    <name type="scientific">Brevibacterium phage Cantare</name>
    <dbReference type="NCBI Taxonomy" id="2338395"/>
    <lineage>
        <taxon>Viruses</taxon>
        <taxon>Duplodnaviria</taxon>
        <taxon>Heunggongvirae</taxon>
        <taxon>Uroviricota</taxon>
        <taxon>Caudoviricetes</taxon>
        <taxon>Cantarevirus</taxon>
        <taxon>Cantarevirus cantare</taxon>
    </lineage>
</organism>
<dbReference type="InterPro" id="IPR058243">
    <property type="entry name" value="Phage_VG64"/>
</dbReference>
<dbReference type="Pfam" id="PF25682">
    <property type="entry name" value="Phage_VG64"/>
    <property type="match status" value="1"/>
</dbReference>
<protein>
    <recommendedName>
        <fullName evidence="3">Lipoprotein</fullName>
    </recommendedName>
</protein>
<evidence type="ECO:0008006" key="3">
    <source>
        <dbReference type="Google" id="ProtNLM"/>
    </source>
</evidence>
<dbReference type="PROSITE" id="PS51257">
    <property type="entry name" value="PROKAR_LIPOPROTEIN"/>
    <property type="match status" value="1"/>
</dbReference>
<proteinExistence type="predicted"/>
<evidence type="ECO:0000313" key="1">
    <source>
        <dbReference type="EMBL" id="AYQ99331.1"/>
    </source>
</evidence>
<dbReference type="KEGG" id="vg:77953047"/>
<sequence>MKKILSTIAVLSIGALALTGCESNADKANKNLSTSADNFEVQRHVVGINGITGKYEFEVVGRCSINDQGHQLEIVCKHADNDFRKHMIGLSDNTFYVAEQLDPIDVSEYHTRIIIKPQNLLPDFDLQVN</sequence>
<reference evidence="1 2" key="1">
    <citation type="submission" date="2018-10" db="EMBL/GenBank/DDBJ databases">
        <authorList>
            <person name="Zack K."/>
            <person name="Garlena R.A."/>
            <person name="Russell D.A."/>
            <person name="Pope W.H."/>
            <person name="Jacobs-Sera D."/>
            <person name="Hatfull G.F."/>
        </authorList>
    </citation>
    <scope>NUCLEOTIDE SEQUENCE [LARGE SCALE GENOMIC DNA]</scope>
</reference>
<dbReference type="RefSeq" id="YP_010676686.1">
    <property type="nucleotide sequence ID" value="NC_071014.1"/>
</dbReference>
<evidence type="ECO:0000313" key="2">
    <source>
        <dbReference type="Proteomes" id="UP000279277"/>
    </source>
</evidence>
<keyword evidence="2" id="KW-1185">Reference proteome</keyword>